<feature type="region of interest" description="Disordered" evidence="1">
    <location>
        <begin position="1"/>
        <end position="150"/>
    </location>
</feature>
<name>A0A914YJI5_9BILA</name>
<feature type="compositionally biased region" description="Polar residues" evidence="1">
    <location>
        <begin position="79"/>
        <end position="101"/>
    </location>
</feature>
<feature type="compositionally biased region" description="Polar residues" evidence="1">
    <location>
        <begin position="255"/>
        <end position="272"/>
    </location>
</feature>
<keyword evidence="2" id="KW-1185">Reference proteome</keyword>
<feature type="compositionally biased region" description="Polar residues" evidence="1">
    <location>
        <begin position="11"/>
        <end position="46"/>
    </location>
</feature>
<proteinExistence type="predicted"/>
<reference evidence="3" key="1">
    <citation type="submission" date="2022-11" db="UniProtKB">
        <authorList>
            <consortium name="WormBaseParasite"/>
        </authorList>
    </citation>
    <scope>IDENTIFICATION</scope>
</reference>
<feature type="compositionally biased region" description="Low complexity" evidence="1">
    <location>
        <begin position="273"/>
        <end position="285"/>
    </location>
</feature>
<feature type="compositionally biased region" description="Low complexity" evidence="1">
    <location>
        <begin position="370"/>
        <end position="381"/>
    </location>
</feature>
<feature type="region of interest" description="Disordered" evidence="1">
    <location>
        <begin position="254"/>
        <end position="285"/>
    </location>
</feature>
<feature type="region of interest" description="Disordered" evidence="1">
    <location>
        <begin position="329"/>
        <end position="381"/>
    </location>
</feature>
<feature type="compositionally biased region" description="Low complexity" evidence="1">
    <location>
        <begin position="131"/>
        <end position="150"/>
    </location>
</feature>
<evidence type="ECO:0000256" key="1">
    <source>
        <dbReference type="SAM" id="MobiDB-lite"/>
    </source>
</evidence>
<evidence type="ECO:0000313" key="3">
    <source>
        <dbReference type="WBParaSite" id="PSU_v2.g19681.t1"/>
    </source>
</evidence>
<feature type="compositionally biased region" description="Low complexity" evidence="1">
    <location>
        <begin position="62"/>
        <end position="73"/>
    </location>
</feature>
<feature type="compositionally biased region" description="Low complexity" evidence="1">
    <location>
        <begin position="329"/>
        <end position="353"/>
    </location>
</feature>
<evidence type="ECO:0000313" key="2">
    <source>
        <dbReference type="Proteomes" id="UP000887577"/>
    </source>
</evidence>
<protein>
    <submittedName>
        <fullName evidence="3">Uncharacterized protein</fullName>
    </submittedName>
</protein>
<dbReference type="WBParaSite" id="PSU_v2.g19681.t1">
    <property type="protein sequence ID" value="PSU_v2.g19681.t1"/>
    <property type="gene ID" value="PSU_v2.g19681"/>
</dbReference>
<dbReference type="Proteomes" id="UP000887577">
    <property type="component" value="Unplaced"/>
</dbReference>
<dbReference type="AlphaFoldDB" id="A0A914YJI5"/>
<accession>A0A914YJI5</accession>
<organism evidence="2 3">
    <name type="scientific">Panagrolaimus superbus</name>
    <dbReference type="NCBI Taxonomy" id="310955"/>
    <lineage>
        <taxon>Eukaryota</taxon>
        <taxon>Metazoa</taxon>
        <taxon>Ecdysozoa</taxon>
        <taxon>Nematoda</taxon>
        <taxon>Chromadorea</taxon>
        <taxon>Rhabditida</taxon>
        <taxon>Tylenchina</taxon>
        <taxon>Panagrolaimomorpha</taxon>
        <taxon>Panagrolaimoidea</taxon>
        <taxon>Panagrolaimidae</taxon>
        <taxon>Panagrolaimus</taxon>
    </lineage>
</organism>
<sequence length="381" mass="42979">MESTPMEMGNQMHNGSADNNIYASTSMHQPLIQQNPQSNTMPSSHPQQQQQQQQQHSMHTFPSTSGPSSQQPSVLQELLLSNPTSSMSSPRQPQYNNNQFQARPIGRSPMTVQNGGTNMMSPPTMPPRPMNPSQQQQIRQQGPGNPQMQGGQMYEQNYQMPNQPHQGYPYQPGQQQMVQRPMPPGAQYVRGQQMQPQPIVRNMILNGNAVRKETMQQNMRGGQIQNNNVPVMQNRMMINQQHPQQQPQYDQQNYVMSNGSTSRPQSTNMNDTQMQQQPPQGQQYYVQGGQHGYVQVSGQPRPAYIHGQLQPNHSGHPPQQVVYLRTNDPNMMQGQPQQQQQPQQPLPQSNGPQINGTIRPGPVNPPNQPMQPLQPQTVDQM</sequence>